<evidence type="ECO:0000256" key="1">
    <source>
        <dbReference type="SAM" id="MobiDB-lite"/>
    </source>
</evidence>
<evidence type="ECO:0000313" key="3">
    <source>
        <dbReference type="EMBL" id="QRC90425.1"/>
    </source>
</evidence>
<accession>A0A7U2ESN8</accession>
<feature type="region of interest" description="Disordered" evidence="1">
    <location>
        <begin position="73"/>
        <end position="94"/>
    </location>
</feature>
<gene>
    <name evidence="3" type="ORF">JI435_098340</name>
</gene>
<dbReference type="EMBL" id="CP069023">
    <property type="protein sequence ID" value="QRC90425.1"/>
    <property type="molecule type" value="Genomic_DNA"/>
</dbReference>
<evidence type="ECO:0000256" key="2">
    <source>
        <dbReference type="SAM" id="SignalP"/>
    </source>
</evidence>
<reference evidence="4" key="1">
    <citation type="journal article" date="2021" name="BMC Genomics">
        <title>Chromosome-level genome assembly and manually-curated proteome of model necrotroph Parastagonospora nodorum Sn15 reveals a genome-wide trove of candidate effector homologs, and redundancy of virulence-related functions within an accessory chromosome.</title>
        <authorList>
            <person name="Bertazzoni S."/>
            <person name="Jones D.A.B."/>
            <person name="Phan H.T."/>
            <person name="Tan K.-C."/>
            <person name="Hane J.K."/>
        </authorList>
    </citation>
    <scope>NUCLEOTIDE SEQUENCE [LARGE SCALE GENOMIC DNA]</scope>
    <source>
        <strain evidence="4">SN15 / ATCC MYA-4574 / FGSC 10173)</strain>
    </source>
</reference>
<dbReference type="OrthoDB" id="3795214at2759"/>
<name>A0A7U2ESN8_PHANO</name>
<keyword evidence="2" id="KW-0732">Signal</keyword>
<keyword evidence="4" id="KW-1185">Reference proteome</keyword>
<dbReference type="AlphaFoldDB" id="A0A7U2ESN8"/>
<feature type="signal peptide" evidence="2">
    <location>
        <begin position="1"/>
        <end position="24"/>
    </location>
</feature>
<proteinExistence type="predicted"/>
<evidence type="ECO:0000313" key="4">
    <source>
        <dbReference type="Proteomes" id="UP000663193"/>
    </source>
</evidence>
<organism evidence="3 4">
    <name type="scientific">Phaeosphaeria nodorum (strain SN15 / ATCC MYA-4574 / FGSC 10173)</name>
    <name type="common">Glume blotch fungus</name>
    <name type="synonym">Parastagonospora nodorum</name>
    <dbReference type="NCBI Taxonomy" id="321614"/>
    <lineage>
        <taxon>Eukaryota</taxon>
        <taxon>Fungi</taxon>
        <taxon>Dikarya</taxon>
        <taxon>Ascomycota</taxon>
        <taxon>Pezizomycotina</taxon>
        <taxon>Dothideomycetes</taxon>
        <taxon>Pleosporomycetidae</taxon>
        <taxon>Pleosporales</taxon>
        <taxon>Pleosporineae</taxon>
        <taxon>Phaeosphaeriaceae</taxon>
        <taxon>Parastagonospora</taxon>
    </lineage>
</organism>
<feature type="compositionally biased region" description="Low complexity" evidence="1">
    <location>
        <begin position="73"/>
        <end position="89"/>
    </location>
</feature>
<sequence length="613" mass="64267">MYIKTLLTGFAIMAWLSLMNPTAATSTMSASSTSIDFNTLLDGSLGFFPSTWLVSKAALLELNNADVEKRALTAPSASTELPSPEPSSLDRTPKENGAVMATFISGMLVPAFFNVKDNGMAGGICRSLMTSAGSMTAAVIGQEAAKDIYGNNSTNSQFEQGVIPGSFIGSVIGNGAGHALSRTLCKRILPEFGPWLKSVDGPKATTAKLLTEALPQILTKQLEGLGVQPARALSFATELTDTIKIADTMTLSDAFKFLEQQTVSTAAELATVSRPVLDAMAQLTSASVEALQDIAPSVPLPQPPTPNIPTVPEPIVPPSAPGVPAPPAPAPPAPGVPLPPLPVPQAPIASSSLSTIVGHISQANQVAQQVTGAMRVAEDLRAATDSLRNGAQKASDFVRQGLHEEAKAAFDGASSAAKSVVSDLFHLIPLPGSPEAHHTKHVTKTHWKTKTKTKTHTVPATREVEKTKYKYVTVTATSSVTKTTVATTTITASTTKTRMTTSTKTARTTEPKTKTVTTISTTSTTTQLVYGMPTNKPQSTAHCECSLGSCSIVGPNQPPGSHCACSLGSCSIVPDVPAGWTRIQGTRKPTPTPKPRPASHCDLHPWRQSDCPW</sequence>
<feature type="chain" id="PRO_5031380630" evidence="2">
    <location>
        <begin position="25"/>
        <end position="613"/>
    </location>
</feature>
<dbReference type="Proteomes" id="UP000663193">
    <property type="component" value="Chromosome 1"/>
</dbReference>
<feature type="region of interest" description="Disordered" evidence="1">
    <location>
        <begin position="582"/>
        <end position="601"/>
    </location>
</feature>
<dbReference type="VEuPathDB" id="FungiDB:JI435_098340"/>
<protein>
    <submittedName>
        <fullName evidence="3">Uncharacterized protein</fullName>
    </submittedName>
</protein>